<comment type="caution">
    <text evidence="1">The sequence shown here is derived from an EMBL/GenBank/DDBJ whole genome shotgun (WGS) entry which is preliminary data.</text>
</comment>
<sequence length="267" mass="29613">MMQLLPVGNGYGFLHRADPQRPPRATMLMLNAGLIHRGGPARMNIELADHLAPHGIDLFRFDLPAVGDAPAGGVDRQQHIRQAMDIAAAANGCERFIVGGICSAADLAWRLPPLDARVQGLLLLDPCAVRGLWFRWAQLQHFASRPVATWGHMLQRWLRHGWNDGGAAPAGRDWPSQREFIDGNRRMATAGIAMYVLYTAGVTEYFLHPRQMHTSFAATGNDPRLRLRHRPDIDHILFVPHQRAEVLDDIAAWLDAWLPAAESSVAG</sequence>
<organism evidence="1 2">
    <name type="scientific">Solilutibacter silvestris</name>
    <dbReference type="NCBI Taxonomy" id="1645665"/>
    <lineage>
        <taxon>Bacteria</taxon>
        <taxon>Pseudomonadati</taxon>
        <taxon>Pseudomonadota</taxon>
        <taxon>Gammaproteobacteria</taxon>
        <taxon>Lysobacterales</taxon>
        <taxon>Lysobacteraceae</taxon>
        <taxon>Solilutibacter</taxon>
    </lineage>
</organism>
<evidence type="ECO:0000313" key="2">
    <source>
        <dbReference type="Proteomes" id="UP000236220"/>
    </source>
</evidence>
<proteinExistence type="predicted"/>
<keyword evidence="2" id="KW-1185">Reference proteome</keyword>
<dbReference type="InterPro" id="IPR029058">
    <property type="entry name" value="AB_hydrolase_fold"/>
</dbReference>
<dbReference type="Proteomes" id="UP000236220">
    <property type="component" value="Unassembled WGS sequence"/>
</dbReference>
<dbReference type="SUPFAM" id="SSF53474">
    <property type="entry name" value="alpha/beta-Hydrolases"/>
    <property type="match status" value="1"/>
</dbReference>
<gene>
    <name evidence="1" type="ORF">Lysil_2312</name>
</gene>
<dbReference type="EMBL" id="NPZB01000002">
    <property type="protein sequence ID" value="PNS08136.1"/>
    <property type="molecule type" value="Genomic_DNA"/>
</dbReference>
<protein>
    <recommendedName>
        <fullName evidence="3">Alpha/beta hydrolase family</fullName>
    </recommendedName>
</protein>
<evidence type="ECO:0000313" key="1">
    <source>
        <dbReference type="EMBL" id="PNS08136.1"/>
    </source>
</evidence>
<dbReference type="OrthoDB" id="249225at2"/>
<accession>A0A2K1PZB3</accession>
<evidence type="ECO:0008006" key="3">
    <source>
        <dbReference type="Google" id="ProtNLM"/>
    </source>
</evidence>
<name>A0A2K1PZB3_9GAMM</name>
<dbReference type="AlphaFoldDB" id="A0A2K1PZB3"/>
<reference evidence="1 2" key="1">
    <citation type="submission" date="2017-08" db="EMBL/GenBank/DDBJ databases">
        <title>Lysobacter sylvestris genome.</title>
        <authorList>
            <person name="Zhang D.-C."/>
            <person name="Albuquerque L."/>
            <person name="Franca L."/>
            <person name="Froufe H.J.C."/>
            <person name="Barroso C."/>
            <person name="Egas C."/>
            <person name="Da Costa M."/>
            <person name="Margesin R."/>
        </authorList>
    </citation>
    <scope>NUCLEOTIDE SEQUENCE [LARGE SCALE GENOMIC DNA]</scope>
    <source>
        <strain evidence="1 2">AM20-91</strain>
    </source>
</reference>
<dbReference type="Gene3D" id="3.40.50.1820">
    <property type="entry name" value="alpha/beta hydrolase"/>
    <property type="match status" value="1"/>
</dbReference>
<dbReference type="RefSeq" id="WP_103075757.1">
    <property type="nucleotide sequence ID" value="NZ_NPZB01000002.1"/>
</dbReference>